<dbReference type="HOGENOM" id="CLU_027982_0_0_1"/>
<name>A0A0C2XQP1_SERVB</name>
<feature type="compositionally biased region" description="Polar residues" evidence="1">
    <location>
        <begin position="46"/>
        <end position="58"/>
    </location>
</feature>
<protein>
    <recommendedName>
        <fullName evidence="2">MAGE domain-containing protein</fullName>
    </recommendedName>
</protein>
<evidence type="ECO:0000256" key="1">
    <source>
        <dbReference type="SAM" id="MobiDB-lite"/>
    </source>
</evidence>
<dbReference type="GO" id="GO:0005634">
    <property type="term" value="C:nucleus"/>
    <property type="evidence" value="ECO:0007669"/>
    <property type="project" value="TreeGrafter"/>
</dbReference>
<dbReference type="InterPro" id="IPR002190">
    <property type="entry name" value="MHD_dom"/>
</dbReference>
<reference evidence="4" key="2">
    <citation type="submission" date="2015-01" db="EMBL/GenBank/DDBJ databases">
        <title>Evolutionary Origins and Diversification of the Mycorrhizal Mutualists.</title>
        <authorList>
            <consortium name="DOE Joint Genome Institute"/>
            <consortium name="Mycorrhizal Genomics Consortium"/>
            <person name="Kohler A."/>
            <person name="Kuo A."/>
            <person name="Nagy L.G."/>
            <person name="Floudas D."/>
            <person name="Copeland A."/>
            <person name="Barry K.W."/>
            <person name="Cichocki N."/>
            <person name="Veneault-Fourrey C."/>
            <person name="LaButti K."/>
            <person name="Lindquist E.A."/>
            <person name="Lipzen A."/>
            <person name="Lundell T."/>
            <person name="Morin E."/>
            <person name="Murat C."/>
            <person name="Riley R."/>
            <person name="Ohm R."/>
            <person name="Sun H."/>
            <person name="Tunlid A."/>
            <person name="Henrissat B."/>
            <person name="Grigoriev I.V."/>
            <person name="Hibbett D.S."/>
            <person name="Martin F."/>
        </authorList>
    </citation>
    <scope>NUCLEOTIDE SEQUENCE [LARGE SCALE GENOMIC DNA]</scope>
    <source>
        <strain evidence="4">MAFF 305830</strain>
    </source>
</reference>
<evidence type="ECO:0000259" key="2">
    <source>
        <dbReference type="PROSITE" id="PS50838"/>
    </source>
</evidence>
<dbReference type="STRING" id="933852.A0A0C2XQP1"/>
<feature type="compositionally biased region" description="Basic and acidic residues" evidence="1">
    <location>
        <begin position="340"/>
        <end position="350"/>
    </location>
</feature>
<dbReference type="GO" id="GO:0006281">
    <property type="term" value="P:DNA repair"/>
    <property type="evidence" value="ECO:0007669"/>
    <property type="project" value="TreeGrafter"/>
</dbReference>
<proteinExistence type="predicted"/>
<accession>A0A0C2XQP1</accession>
<feature type="domain" description="MAGE" evidence="2">
    <location>
        <begin position="62"/>
        <end position="122"/>
    </location>
</feature>
<organism evidence="3 4">
    <name type="scientific">Serendipita vermifera MAFF 305830</name>
    <dbReference type="NCBI Taxonomy" id="933852"/>
    <lineage>
        <taxon>Eukaryota</taxon>
        <taxon>Fungi</taxon>
        <taxon>Dikarya</taxon>
        <taxon>Basidiomycota</taxon>
        <taxon>Agaricomycotina</taxon>
        <taxon>Agaricomycetes</taxon>
        <taxon>Sebacinales</taxon>
        <taxon>Serendipitaceae</taxon>
        <taxon>Serendipita</taxon>
    </lineage>
</organism>
<dbReference type="PANTHER" id="PTHR11736:SF14">
    <property type="entry name" value="NSE3 HOMOLOG, SMC5-SMC6 COMPLEX COMPONENT"/>
    <property type="match status" value="1"/>
</dbReference>
<sequence>MPRRKAGATQATQNADDEEENFGAAEMDLDDDEEEAPARRKKGTASRKSGTTAATGLSSDDIDKKARDLCRLALFTEYRRTVLKREDINKKVMGGNTKAFPEVLAKANKRLKAALGYEIVELMSRADREKTLLGGMEEDEEPKKKVSAKQYIVRSTLDPELILLASTVDEHIQTQEEEDAADPEATVSGCILAWQTHDQIPAYGILCVILSLILVNGKTIPDPSLRSQLKKLRLTSTSIIEVGSVNAPKRSTLEQYLTLAIKQGYLDRVNIGNAAGARTGATKRGRGGNNAVRADGEEGAVDIEWRWGERAHAEISEQGISDFVVAFMTDQSRPAGNVAESERAKKERREKVRKQLNTDILKAAQAPLTKIGREDDA</sequence>
<feature type="region of interest" description="Disordered" evidence="1">
    <location>
        <begin position="334"/>
        <end position="353"/>
    </location>
</feature>
<dbReference type="InterPro" id="IPR041898">
    <property type="entry name" value="MAGE_WH1"/>
</dbReference>
<evidence type="ECO:0000313" key="4">
    <source>
        <dbReference type="Proteomes" id="UP000054097"/>
    </source>
</evidence>
<gene>
    <name evidence="3" type="ORF">M408DRAFT_327538</name>
</gene>
<feature type="compositionally biased region" description="Acidic residues" evidence="1">
    <location>
        <begin position="15"/>
        <end position="35"/>
    </location>
</feature>
<dbReference type="PANTHER" id="PTHR11736">
    <property type="entry name" value="MELANOMA-ASSOCIATED ANTIGEN MAGE ANTIGEN"/>
    <property type="match status" value="1"/>
</dbReference>
<dbReference type="AlphaFoldDB" id="A0A0C2XQP1"/>
<dbReference type="Pfam" id="PF01454">
    <property type="entry name" value="MAGE"/>
    <property type="match status" value="1"/>
</dbReference>
<dbReference type="EMBL" id="KN824282">
    <property type="protein sequence ID" value="KIM31277.1"/>
    <property type="molecule type" value="Genomic_DNA"/>
</dbReference>
<feature type="region of interest" description="Disordered" evidence="1">
    <location>
        <begin position="1"/>
        <end position="59"/>
    </location>
</feature>
<dbReference type="InterPro" id="IPR041899">
    <property type="entry name" value="MAGE_WH2"/>
</dbReference>
<dbReference type="OrthoDB" id="205198at2759"/>
<reference evidence="3 4" key="1">
    <citation type="submission" date="2014-04" db="EMBL/GenBank/DDBJ databases">
        <authorList>
            <consortium name="DOE Joint Genome Institute"/>
            <person name="Kuo A."/>
            <person name="Zuccaro A."/>
            <person name="Kohler A."/>
            <person name="Nagy L.G."/>
            <person name="Floudas D."/>
            <person name="Copeland A."/>
            <person name="Barry K.W."/>
            <person name="Cichocki N."/>
            <person name="Veneault-Fourrey C."/>
            <person name="LaButti K."/>
            <person name="Lindquist E.A."/>
            <person name="Lipzen A."/>
            <person name="Lundell T."/>
            <person name="Morin E."/>
            <person name="Murat C."/>
            <person name="Sun H."/>
            <person name="Tunlid A."/>
            <person name="Henrissat B."/>
            <person name="Grigoriev I.V."/>
            <person name="Hibbett D.S."/>
            <person name="Martin F."/>
            <person name="Nordberg H.P."/>
            <person name="Cantor M.N."/>
            <person name="Hua S.X."/>
        </authorList>
    </citation>
    <scope>NUCLEOTIDE SEQUENCE [LARGE SCALE GENOMIC DNA]</scope>
    <source>
        <strain evidence="3 4">MAFF 305830</strain>
    </source>
</reference>
<dbReference type="PROSITE" id="PS50838">
    <property type="entry name" value="MAGE"/>
    <property type="match status" value="1"/>
</dbReference>
<keyword evidence="4" id="KW-1185">Reference proteome</keyword>
<dbReference type="InterPro" id="IPR037445">
    <property type="entry name" value="MAGE"/>
</dbReference>
<dbReference type="Gene3D" id="1.10.10.1210">
    <property type="entry name" value="MAGE homology domain, winged helix WH2 motif"/>
    <property type="match status" value="1"/>
</dbReference>
<dbReference type="Gene3D" id="1.10.10.1200">
    <property type="entry name" value="MAGE homology domain, winged helix WH1 motif"/>
    <property type="match status" value="1"/>
</dbReference>
<evidence type="ECO:0000313" key="3">
    <source>
        <dbReference type="EMBL" id="KIM31277.1"/>
    </source>
</evidence>
<dbReference type="SMART" id="SM01373">
    <property type="entry name" value="MAGE"/>
    <property type="match status" value="1"/>
</dbReference>
<dbReference type="Proteomes" id="UP000054097">
    <property type="component" value="Unassembled WGS sequence"/>
</dbReference>